<dbReference type="PANTHER" id="PTHR31511:SF12">
    <property type="entry name" value="RHO TERMINATION FACTOR N-TERMINAL DOMAIN-CONTAINING PROTEIN"/>
    <property type="match status" value="1"/>
</dbReference>
<dbReference type="Gene3D" id="3.40.1800.10">
    <property type="entry name" value="His-Me finger endonucleases"/>
    <property type="match status" value="1"/>
</dbReference>
<dbReference type="PANTHER" id="PTHR31511">
    <property type="entry name" value="PROTEIN CBG23764"/>
    <property type="match status" value="1"/>
</dbReference>
<reference evidence="2" key="1">
    <citation type="submission" date="2021-06" db="EMBL/GenBank/DDBJ databases">
        <authorList>
            <person name="Kallberg Y."/>
            <person name="Tangrot J."/>
            <person name="Rosling A."/>
        </authorList>
    </citation>
    <scope>NUCLEOTIDE SEQUENCE</scope>
    <source>
        <strain evidence="2">CL551</strain>
    </source>
</reference>
<dbReference type="EMBL" id="CAJVPV010001043">
    <property type="protein sequence ID" value="CAG8484298.1"/>
    <property type="molecule type" value="Genomic_DNA"/>
</dbReference>
<dbReference type="OrthoDB" id="2421621at2759"/>
<feature type="region of interest" description="Disordered" evidence="1">
    <location>
        <begin position="107"/>
        <end position="132"/>
    </location>
</feature>
<dbReference type="Pfam" id="PF02945">
    <property type="entry name" value="Endonuclease_7"/>
    <property type="match status" value="1"/>
</dbReference>
<keyword evidence="3" id="KW-1185">Reference proteome</keyword>
<dbReference type="AlphaFoldDB" id="A0A9N8WEX1"/>
<organism evidence="2 3">
    <name type="scientific">Acaulospora morrowiae</name>
    <dbReference type="NCBI Taxonomy" id="94023"/>
    <lineage>
        <taxon>Eukaryota</taxon>
        <taxon>Fungi</taxon>
        <taxon>Fungi incertae sedis</taxon>
        <taxon>Mucoromycota</taxon>
        <taxon>Glomeromycotina</taxon>
        <taxon>Glomeromycetes</taxon>
        <taxon>Diversisporales</taxon>
        <taxon>Acaulosporaceae</taxon>
        <taxon>Acaulospora</taxon>
    </lineage>
</organism>
<name>A0A9N8WEX1_9GLOM</name>
<evidence type="ECO:0000313" key="2">
    <source>
        <dbReference type="EMBL" id="CAG8484298.1"/>
    </source>
</evidence>
<dbReference type="InterPro" id="IPR044925">
    <property type="entry name" value="His-Me_finger_sf"/>
</dbReference>
<sequence>GKCPGCGFTPRTGKTRDLNKHMDLTRSRPCQALLQLTQVQNTPQVKNATPEQNPVLTPEGDLISFNKNPSTHHPREARELAINLLTGDIPDIEVESAPNTYIDQKKFNLMESDDNKDSEPSDSEYDTADKDPDVYFEKRKDPYINRKSKAENFNEGEVCDYYVFVPKGYYTENEPLGFFESIEEKIGDIYKRELALKGELKVRIVLIAYMKKIMPESPEPTFKSIPFKHNTIEIIREDRINATIEKEYNEIIDEIEDEALQEKPPHLNEIQRLRRNANIANFEGIKFPATLHDVNKFEENNPNYAINIFTPFYREAFGKIIVDIDPLHISEQNYQVAHMIDLLYLTEDFERLLHKWNNHHGKKYFCRKCLRFPYSRLDLLQEHIPKCLGPSKASQHLILSEEGNNYVKPKYIKNIMIKPYLISMDLEAEEIKVEKEDKEGNTIKEVEQKVISYGYTIHCSDGKTQKPVINRESKNVIKDLMYNLQEDLDVILDKLCDPLPCEKMTPKLWRQYQTANKCWICEEKLHESGYNKIRVFDPESKKYLGASHRKCHGKKPMIQGKLDDEQKKVHGACKKCMYCKTQLPDEGKNRVLDHDHITGKFRGASHNECNLKLRIDPETIKFQYYYVMGVAMIFTI</sequence>
<accession>A0A9N8WEX1</accession>
<dbReference type="Proteomes" id="UP000789342">
    <property type="component" value="Unassembled WGS sequence"/>
</dbReference>
<dbReference type="InterPro" id="IPR004211">
    <property type="entry name" value="Endonuclease_7"/>
</dbReference>
<gene>
    <name evidence="2" type="ORF">AMORRO_LOCUS2462</name>
</gene>
<feature type="compositionally biased region" description="Basic and acidic residues" evidence="1">
    <location>
        <begin position="107"/>
        <end position="119"/>
    </location>
</feature>
<evidence type="ECO:0000313" key="3">
    <source>
        <dbReference type="Proteomes" id="UP000789342"/>
    </source>
</evidence>
<dbReference type="InterPro" id="IPR038563">
    <property type="entry name" value="Endonuclease_7_sf"/>
</dbReference>
<dbReference type="SUPFAM" id="SSF54060">
    <property type="entry name" value="His-Me finger endonucleases"/>
    <property type="match status" value="1"/>
</dbReference>
<comment type="caution">
    <text evidence="2">The sequence shown here is derived from an EMBL/GenBank/DDBJ whole genome shotgun (WGS) entry which is preliminary data.</text>
</comment>
<feature type="non-terminal residue" evidence="2">
    <location>
        <position position="636"/>
    </location>
</feature>
<protein>
    <submittedName>
        <fullName evidence="2">11398_t:CDS:1</fullName>
    </submittedName>
</protein>
<proteinExistence type="predicted"/>
<evidence type="ECO:0000256" key="1">
    <source>
        <dbReference type="SAM" id="MobiDB-lite"/>
    </source>
</evidence>